<dbReference type="InterPro" id="IPR027417">
    <property type="entry name" value="P-loop_NTPase"/>
</dbReference>
<protein>
    <submittedName>
        <fullName evidence="1">Uncharacterized protein</fullName>
    </submittedName>
</protein>
<accession>A0A1G2MI14</accession>
<dbReference type="Pfam" id="PF13177">
    <property type="entry name" value="DNA_pol3_delta2"/>
    <property type="match status" value="1"/>
</dbReference>
<name>A0A1G2MI14_9BACT</name>
<dbReference type="STRING" id="1802306.A3C72_04795"/>
<organism evidence="1 2">
    <name type="scientific">Candidatus Taylorbacteria bacterium RIFCSPHIGHO2_02_FULL_43_32b</name>
    <dbReference type="NCBI Taxonomy" id="1802306"/>
    <lineage>
        <taxon>Bacteria</taxon>
        <taxon>Candidatus Tayloriibacteriota</taxon>
    </lineage>
</organism>
<dbReference type="Proteomes" id="UP000177130">
    <property type="component" value="Unassembled WGS sequence"/>
</dbReference>
<sequence>MKGDWTKNIKRGHHAYLVAESAEESESKLLAFLKSEWGVQIANNPDFIVLRYSTFKIEDCYDIEKSALNKVIGKGEKIMVVSFGFMTREASNALLKLFEEPTETIFFVLTPNPERLPPALCSRFMFLTSRRGSLDRFVKEASAFMKMDLRRRFEWSKNFGLDVSDEKRTRQDALSFVEALEEIIYRTEPPCARNVNLYREIEKCRSYIKDQSSSVKTLLDLISMVLPTEPFVNMN</sequence>
<evidence type="ECO:0000313" key="2">
    <source>
        <dbReference type="Proteomes" id="UP000177130"/>
    </source>
</evidence>
<reference evidence="1 2" key="1">
    <citation type="journal article" date="2016" name="Nat. Commun.">
        <title>Thousands of microbial genomes shed light on interconnected biogeochemical processes in an aquifer system.</title>
        <authorList>
            <person name="Anantharaman K."/>
            <person name="Brown C.T."/>
            <person name="Hug L.A."/>
            <person name="Sharon I."/>
            <person name="Castelle C.J."/>
            <person name="Probst A.J."/>
            <person name="Thomas B.C."/>
            <person name="Singh A."/>
            <person name="Wilkins M.J."/>
            <person name="Karaoz U."/>
            <person name="Brodie E.L."/>
            <person name="Williams K.H."/>
            <person name="Hubbard S.S."/>
            <person name="Banfield J.F."/>
        </authorList>
    </citation>
    <scope>NUCLEOTIDE SEQUENCE [LARGE SCALE GENOMIC DNA]</scope>
</reference>
<dbReference type="EMBL" id="MHRK01000031">
    <property type="protein sequence ID" value="OHA23536.1"/>
    <property type="molecule type" value="Genomic_DNA"/>
</dbReference>
<gene>
    <name evidence="1" type="ORF">A3C72_04795</name>
</gene>
<proteinExistence type="predicted"/>
<dbReference type="AlphaFoldDB" id="A0A1G2MI14"/>
<dbReference type="Gene3D" id="3.40.50.300">
    <property type="entry name" value="P-loop containing nucleotide triphosphate hydrolases"/>
    <property type="match status" value="1"/>
</dbReference>
<dbReference type="SUPFAM" id="SSF52540">
    <property type="entry name" value="P-loop containing nucleoside triphosphate hydrolases"/>
    <property type="match status" value="1"/>
</dbReference>
<comment type="caution">
    <text evidence="1">The sequence shown here is derived from an EMBL/GenBank/DDBJ whole genome shotgun (WGS) entry which is preliminary data.</text>
</comment>
<evidence type="ECO:0000313" key="1">
    <source>
        <dbReference type="EMBL" id="OHA23536.1"/>
    </source>
</evidence>